<comment type="similarity">
    <text evidence="5">Belongs to the SAT4 family.</text>
</comment>
<feature type="domain" description="Rhodopsin" evidence="8">
    <location>
        <begin position="37"/>
        <end position="296"/>
    </location>
</feature>
<feature type="transmembrane region" description="Helical" evidence="7">
    <location>
        <begin position="94"/>
        <end position="120"/>
    </location>
</feature>
<dbReference type="PANTHER" id="PTHR33048">
    <property type="entry name" value="PTH11-LIKE INTEGRAL MEMBRANE PROTEIN (AFU_ORTHOLOGUE AFUA_5G11245)"/>
    <property type="match status" value="1"/>
</dbReference>
<feature type="transmembrane region" description="Helical" evidence="7">
    <location>
        <begin position="216"/>
        <end position="238"/>
    </location>
</feature>
<dbReference type="EMBL" id="MU006590">
    <property type="protein sequence ID" value="KAF2744283.1"/>
    <property type="molecule type" value="Genomic_DNA"/>
</dbReference>
<evidence type="ECO:0000259" key="8">
    <source>
        <dbReference type="Pfam" id="PF20684"/>
    </source>
</evidence>
<evidence type="ECO:0000256" key="3">
    <source>
        <dbReference type="ARBA" id="ARBA00022989"/>
    </source>
</evidence>
<reference evidence="9" key="1">
    <citation type="journal article" date="2020" name="Stud. Mycol.">
        <title>101 Dothideomycetes genomes: a test case for predicting lifestyles and emergence of pathogens.</title>
        <authorList>
            <person name="Haridas S."/>
            <person name="Albert R."/>
            <person name="Binder M."/>
            <person name="Bloem J."/>
            <person name="Labutti K."/>
            <person name="Salamov A."/>
            <person name="Andreopoulos B."/>
            <person name="Baker S."/>
            <person name="Barry K."/>
            <person name="Bills G."/>
            <person name="Bluhm B."/>
            <person name="Cannon C."/>
            <person name="Castanera R."/>
            <person name="Culley D."/>
            <person name="Daum C."/>
            <person name="Ezra D."/>
            <person name="Gonzalez J."/>
            <person name="Henrissat B."/>
            <person name="Kuo A."/>
            <person name="Liang C."/>
            <person name="Lipzen A."/>
            <person name="Lutzoni F."/>
            <person name="Magnuson J."/>
            <person name="Mondo S."/>
            <person name="Nolan M."/>
            <person name="Ohm R."/>
            <person name="Pangilinan J."/>
            <person name="Park H.-J."/>
            <person name="Ramirez L."/>
            <person name="Alfaro M."/>
            <person name="Sun H."/>
            <person name="Tritt A."/>
            <person name="Yoshinaga Y."/>
            <person name="Zwiers L.-H."/>
            <person name="Turgeon B."/>
            <person name="Goodwin S."/>
            <person name="Spatafora J."/>
            <person name="Crous P."/>
            <person name="Grigoriev I."/>
        </authorList>
    </citation>
    <scope>NUCLEOTIDE SEQUENCE</scope>
    <source>
        <strain evidence="9">CBS 119925</strain>
    </source>
</reference>
<evidence type="ECO:0000256" key="5">
    <source>
        <dbReference type="ARBA" id="ARBA00038359"/>
    </source>
</evidence>
<organism evidence="9 10">
    <name type="scientific">Sporormia fimetaria CBS 119925</name>
    <dbReference type="NCBI Taxonomy" id="1340428"/>
    <lineage>
        <taxon>Eukaryota</taxon>
        <taxon>Fungi</taxon>
        <taxon>Dikarya</taxon>
        <taxon>Ascomycota</taxon>
        <taxon>Pezizomycotina</taxon>
        <taxon>Dothideomycetes</taxon>
        <taxon>Pleosporomycetidae</taxon>
        <taxon>Pleosporales</taxon>
        <taxon>Sporormiaceae</taxon>
        <taxon>Sporormia</taxon>
    </lineage>
</organism>
<dbReference type="OrthoDB" id="4525788at2759"/>
<keyword evidence="2 7" id="KW-0812">Transmembrane</keyword>
<proteinExistence type="inferred from homology"/>
<sequence>MPGTIPPPTVINNENRDYGVVVGLVILGAVSTFFTLLRLWYRARLRAIGPDDYAIIPALVLYLGWTVMAVYVYINAGVGKPLWEITLGEFSTWFKGVMASAFLYPAMSASIRVSIILLYVRVFGKSNIVLRYAIWALLVLQGVYVVVYSILPAFIGKPLHKVFDPIERPKHMNDWYYYYSQVALYSTSMAFDIILLFFPIYPVLQLQMNARSRIGVLAMFMLGAGASIAAAYKLAIFVTQMQRYTNINPIWLDYQMSLLIPPQFDEYGTTFWIPSQVEPSVALIGAALPALRPLIQGTVQRIKPVLSSIPGLGSRSDGKSTNASSRSATRTPDGSLIKSKDASRNYIELRDVNSTHAY</sequence>
<dbReference type="InterPro" id="IPR052337">
    <property type="entry name" value="SAT4-like"/>
</dbReference>
<feature type="transmembrane region" description="Helical" evidence="7">
    <location>
        <begin position="53"/>
        <end position="74"/>
    </location>
</feature>
<feature type="transmembrane region" description="Helical" evidence="7">
    <location>
        <begin position="175"/>
        <end position="204"/>
    </location>
</feature>
<gene>
    <name evidence="9" type="ORF">M011DRAFT_195601</name>
</gene>
<evidence type="ECO:0000256" key="1">
    <source>
        <dbReference type="ARBA" id="ARBA00004141"/>
    </source>
</evidence>
<evidence type="ECO:0000313" key="9">
    <source>
        <dbReference type="EMBL" id="KAF2744283.1"/>
    </source>
</evidence>
<evidence type="ECO:0000256" key="7">
    <source>
        <dbReference type="SAM" id="Phobius"/>
    </source>
</evidence>
<feature type="compositionally biased region" description="Low complexity" evidence="6">
    <location>
        <begin position="320"/>
        <end position="331"/>
    </location>
</feature>
<feature type="region of interest" description="Disordered" evidence="6">
    <location>
        <begin position="310"/>
        <end position="337"/>
    </location>
</feature>
<evidence type="ECO:0000256" key="2">
    <source>
        <dbReference type="ARBA" id="ARBA00022692"/>
    </source>
</evidence>
<accession>A0A6A6V2N6</accession>
<evidence type="ECO:0000256" key="6">
    <source>
        <dbReference type="SAM" id="MobiDB-lite"/>
    </source>
</evidence>
<dbReference type="AlphaFoldDB" id="A0A6A6V2N6"/>
<comment type="subcellular location">
    <subcellularLocation>
        <location evidence="1">Membrane</location>
        <topology evidence="1">Multi-pass membrane protein</topology>
    </subcellularLocation>
</comment>
<feature type="transmembrane region" description="Helical" evidence="7">
    <location>
        <begin position="20"/>
        <end position="41"/>
    </location>
</feature>
<keyword evidence="10" id="KW-1185">Reference proteome</keyword>
<dbReference type="GO" id="GO:0016020">
    <property type="term" value="C:membrane"/>
    <property type="evidence" value="ECO:0007669"/>
    <property type="project" value="UniProtKB-SubCell"/>
</dbReference>
<dbReference type="PANTHER" id="PTHR33048:SF47">
    <property type="entry name" value="INTEGRAL MEMBRANE PROTEIN-RELATED"/>
    <property type="match status" value="1"/>
</dbReference>
<keyword evidence="4 7" id="KW-0472">Membrane</keyword>
<name>A0A6A6V2N6_9PLEO</name>
<feature type="transmembrane region" description="Helical" evidence="7">
    <location>
        <begin position="132"/>
        <end position="155"/>
    </location>
</feature>
<evidence type="ECO:0000313" key="10">
    <source>
        <dbReference type="Proteomes" id="UP000799440"/>
    </source>
</evidence>
<dbReference type="Proteomes" id="UP000799440">
    <property type="component" value="Unassembled WGS sequence"/>
</dbReference>
<protein>
    <recommendedName>
        <fullName evidence="8">Rhodopsin domain-containing protein</fullName>
    </recommendedName>
</protein>
<keyword evidence="3 7" id="KW-1133">Transmembrane helix</keyword>
<evidence type="ECO:0000256" key="4">
    <source>
        <dbReference type="ARBA" id="ARBA00023136"/>
    </source>
</evidence>
<dbReference type="InterPro" id="IPR049326">
    <property type="entry name" value="Rhodopsin_dom_fungi"/>
</dbReference>
<dbReference type="Pfam" id="PF20684">
    <property type="entry name" value="Fung_rhodopsin"/>
    <property type="match status" value="1"/>
</dbReference>